<proteinExistence type="predicted"/>
<feature type="region of interest" description="Disordered" evidence="1">
    <location>
        <begin position="1"/>
        <end position="23"/>
    </location>
</feature>
<accession>S4TEI0</accession>
<name>S4TEI0_9VIRU</name>
<protein>
    <submittedName>
        <fullName evidence="2">Uncharacterized protein</fullName>
    </submittedName>
</protein>
<organism evidence="2">
    <name type="scientific">uncultured marine virus</name>
    <dbReference type="NCBI Taxonomy" id="186617"/>
    <lineage>
        <taxon>Viruses</taxon>
        <taxon>environmental samples</taxon>
    </lineage>
</organism>
<evidence type="ECO:0000256" key="1">
    <source>
        <dbReference type="SAM" id="MobiDB-lite"/>
    </source>
</evidence>
<dbReference type="EMBL" id="JX904272">
    <property type="protein sequence ID" value="AGA18324.1"/>
    <property type="molecule type" value="Genomic_DNA"/>
</dbReference>
<reference evidence="2" key="1">
    <citation type="journal article" date="2013" name="ISME J.">
        <title>Previously unknown and highly divergent ssDNA viruses populate the oceans.</title>
        <authorList>
            <person name="Labonte J.M."/>
            <person name="Suttle C.A."/>
        </authorList>
    </citation>
    <scope>NUCLEOTIDE SEQUENCE</scope>
</reference>
<sequence>MKISQKKLNYTLRDTQEQGGDGTGHDAALNFYDQYHLVRDWSALNRRGLTQTNSKGTPYVFGVNVSAYGSRIAADGGGATTPDESLSDDDIRSSLVTIRFYGVQNTWVYKQAAQKLHKAREKMFKDAGVKKSDRGSYSHTIRYPLEDQDEAYETPVSTTNRSTIAGGTWDHTQIVYQDDADGAYIALSGAHNTEESATTFDCLFLPQLYLQSRGTMPSDTNVETSTTPAAESILRKMMRTGTASFHDTATGLARGEQDNPPYDLTAVGGDASDLVELGRIQFNPYTAGGGHCFIEVPFGVLKTQTQILDHTDSDADISLDLTFECTAIASM</sequence>
<evidence type="ECO:0000313" key="2">
    <source>
        <dbReference type="EMBL" id="AGA18324.1"/>
    </source>
</evidence>